<name>A0A915CXA0_9BILA</name>
<reference evidence="2" key="1">
    <citation type="submission" date="2022-11" db="UniProtKB">
        <authorList>
            <consortium name="WormBaseParasite"/>
        </authorList>
    </citation>
    <scope>IDENTIFICATION</scope>
</reference>
<keyword evidence="1" id="KW-1185">Reference proteome</keyword>
<accession>A0A915CXA0</accession>
<evidence type="ECO:0000313" key="2">
    <source>
        <dbReference type="WBParaSite" id="jg13574"/>
    </source>
</evidence>
<protein>
    <submittedName>
        <fullName evidence="2">Uncharacterized protein</fullName>
    </submittedName>
</protein>
<sequence length="183" mass="20295">MALMMNSQIRDVMVNTRYHAALRSVFDFDNNIGRVASLLLAGYDIDRWYGNRPRHLKIRAIENSGRPIIALTVCTEMTGDASLLVENAMILALGGINRQIDKSNQGENETDQFDYKLDRIPPNPDAILASPLPNPSALNLWRGASGTSMQKNTLATFQDATDAWKAGAIERIPTTITFNFIKA</sequence>
<dbReference type="WBParaSite" id="jg13574">
    <property type="protein sequence ID" value="jg13574"/>
    <property type="gene ID" value="jg13574"/>
</dbReference>
<proteinExistence type="predicted"/>
<organism evidence="1 2">
    <name type="scientific">Ditylenchus dipsaci</name>
    <dbReference type="NCBI Taxonomy" id="166011"/>
    <lineage>
        <taxon>Eukaryota</taxon>
        <taxon>Metazoa</taxon>
        <taxon>Ecdysozoa</taxon>
        <taxon>Nematoda</taxon>
        <taxon>Chromadorea</taxon>
        <taxon>Rhabditida</taxon>
        <taxon>Tylenchina</taxon>
        <taxon>Tylenchomorpha</taxon>
        <taxon>Sphaerularioidea</taxon>
        <taxon>Anguinidae</taxon>
        <taxon>Anguininae</taxon>
        <taxon>Ditylenchus</taxon>
    </lineage>
</organism>
<evidence type="ECO:0000313" key="1">
    <source>
        <dbReference type="Proteomes" id="UP000887574"/>
    </source>
</evidence>
<dbReference type="AlphaFoldDB" id="A0A915CXA0"/>
<dbReference type="Proteomes" id="UP000887574">
    <property type="component" value="Unplaced"/>
</dbReference>